<proteinExistence type="predicted"/>
<accession>A0AAW0LUE0</accession>
<reference evidence="1 2" key="1">
    <citation type="journal article" date="2018" name="Sci. Data">
        <title>The draft genome sequence of cork oak.</title>
        <authorList>
            <person name="Ramos A.M."/>
            <person name="Usie A."/>
            <person name="Barbosa P."/>
            <person name="Barros P.M."/>
            <person name="Capote T."/>
            <person name="Chaves I."/>
            <person name="Simoes F."/>
            <person name="Abreu I."/>
            <person name="Carrasquinho I."/>
            <person name="Faro C."/>
            <person name="Guimaraes J.B."/>
            <person name="Mendonca D."/>
            <person name="Nobrega F."/>
            <person name="Rodrigues L."/>
            <person name="Saibo N.J.M."/>
            <person name="Varela M.C."/>
            <person name="Egas C."/>
            <person name="Matos J."/>
            <person name="Miguel C.M."/>
            <person name="Oliveira M.M."/>
            <person name="Ricardo C.P."/>
            <person name="Goncalves S."/>
        </authorList>
    </citation>
    <scope>NUCLEOTIDE SEQUENCE [LARGE SCALE GENOMIC DNA]</scope>
    <source>
        <strain evidence="2">cv. HL8</strain>
    </source>
</reference>
<dbReference type="EMBL" id="PKMF04000051">
    <property type="protein sequence ID" value="KAK7854842.1"/>
    <property type="molecule type" value="Genomic_DNA"/>
</dbReference>
<dbReference type="AlphaFoldDB" id="A0AAW0LUE0"/>
<name>A0AAW0LUE0_QUESU</name>
<organism evidence="1 2">
    <name type="scientific">Quercus suber</name>
    <name type="common">Cork oak</name>
    <dbReference type="NCBI Taxonomy" id="58331"/>
    <lineage>
        <taxon>Eukaryota</taxon>
        <taxon>Viridiplantae</taxon>
        <taxon>Streptophyta</taxon>
        <taxon>Embryophyta</taxon>
        <taxon>Tracheophyta</taxon>
        <taxon>Spermatophyta</taxon>
        <taxon>Magnoliopsida</taxon>
        <taxon>eudicotyledons</taxon>
        <taxon>Gunneridae</taxon>
        <taxon>Pentapetalae</taxon>
        <taxon>rosids</taxon>
        <taxon>fabids</taxon>
        <taxon>Fagales</taxon>
        <taxon>Fagaceae</taxon>
        <taxon>Quercus</taxon>
    </lineage>
</organism>
<keyword evidence="2" id="KW-1185">Reference proteome</keyword>
<gene>
    <name evidence="1" type="primary">HVA22H</name>
    <name evidence="1" type="ORF">CFP56_030599</name>
</gene>
<sequence length="133" mass="15930">MNDVALNHGNREGVPRLVFGYAYPAYECSKTVERNKPEMEQLFFWCQYWYGTSYVYNSFFQPYVAKHEVEIDHTLLELRVKAGDIAILHWQKGCEFWPNKYVSSQLASQFESDKLHQHQLNDNRAKWQREFNE</sequence>
<evidence type="ECO:0000313" key="2">
    <source>
        <dbReference type="Proteomes" id="UP000237347"/>
    </source>
</evidence>
<dbReference type="Proteomes" id="UP000237347">
    <property type="component" value="Unassembled WGS sequence"/>
</dbReference>
<evidence type="ECO:0000313" key="1">
    <source>
        <dbReference type="EMBL" id="KAK7854842.1"/>
    </source>
</evidence>
<protein>
    <submittedName>
        <fullName evidence="1">Hva22-like protein h</fullName>
    </submittedName>
</protein>
<comment type="caution">
    <text evidence="1">The sequence shown here is derived from an EMBL/GenBank/DDBJ whole genome shotgun (WGS) entry which is preliminary data.</text>
</comment>